<reference evidence="1" key="1">
    <citation type="submission" date="2014-09" db="EMBL/GenBank/DDBJ databases">
        <authorList>
            <person name="Magalhaes I.L.F."/>
            <person name="Oliveira U."/>
            <person name="Santos F.R."/>
            <person name="Vidigal T.H.D.A."/>
            <person name="Brescovit A.D."/>
            <person name="Santos A.J."/>
        </authorList>
    </citation>
    <scope>NUCLEOTIDE SEQUENCE</scope>
    <source>
        <tissue evidence="1">Shoot tissue taken approximately 20 cm above the soil surface</tissue>
    </source>
</reference>
<organism evidence="1">
    <name type="scientific">Arundo donax</name>
    <name type="common">Giant reed</name>
    <name type="synonym">Donax arundinaceus</name>
    <dbReference type="NCBI Taxonomy" id="35708"/>
    <lineage>
        <taxon>Eukaryota</taxon>
        <taxon>Viridiplantae</taxon>
        <taxon>Streptophyta</taxon>
        <taxon>Embryophyta</taxon>
        <taxon>Tracheophyta</taxon>
        <taxon>Spermatophyta</taxon>
        <taxon>Magnoliopsida</taxon>
        <taxon>Liliopsida</taxon>
        <taxon>Poales</taxon>
        <taxon>Poaceae</taxon>
        <taxon>PACMAD clade</taxon>
        <taxon>Arundinoideae</taxon>
        <taxon>Arundineae</taxon>
        <taxon>Arundo</taxon>
    </lineage>
</organism>
<accession>A0A0A9H8M1</accession>
<evidence type="ECO:0000313" key="1">
    <source>
        <dbReference type="EMBL" id="JAE29263.1"/>
    </source>
</evidence>
<sequence>MFDIRARRHHLILAYKSCKLLRSLHQNDANVKIFVILLEINIDS</sequence>
<proteinExistence type="predicted"/>
<name>A0A0A9H8M1_ARUDO</name>
<protein>
    <submittedName>
        <fullName evidence="1">Uncharacterized protein</fullName>
    </submittedName>
</protein>
<dbReference type="EMBL" id="GBRH01168633">
    <property type="protein sequence ID" value="JAE29263.1"/>
    <property type="molecule type" value="Transcribed_RNA"/>
</dbReference>
<reference evidence="1" key="2">
    <citation type="journal article" date="2015" name="Data Brief">
        <title>Shoot transcriptome of the giant reed, Arundo donax.</title>
        <authorList>
            <person name="Barrero R.A."/>
            <person name="Guerrero F.D."/>
            <person name="Moolhuijzen P."/>
            <person name="Goolsby J.A."/>
            <person name="Tidwell J."/>
            <person name="Bellgard S.E."/>
            <person name="Bellgard M.I."/>
        </authorList>
    </citation>
    <scope>NUCLEOTIDE SEQUENCE</scope>
    <source>
        <tissue evidence="1">Shoot tissue taken approximately 20 cm above the soil surface</tissue>
    </source>
</reference>
<dbReference type="AlphaFoldDB" id="A0A0A9H8M1"/>